<sequence>MNYTTSSVPSPAVSDGGHDAILPMCFGDDLDMRLSTNWSLSGAPPYGALPHSGQFFTVDPATALFARQLSLSASLSNVQQWPAALQGCSADSSSSPQPTDCGQRSSASPATSPKTLSSAPSPDSHSRETDSVRLSEKRKAQNRAAQAAYRKRKEDYQAGLHKRISDLKTTLDTTVEENQRLKMAMCTVEHENELLRKLIYQVPCSNRSSVEASGAPPPAEQGIKLDNIKQEGEDWPFIMPEWDVATTQSFCSEGSLASADDVMQSLCTGLMGQNGMTFPKADVIAAIEGVTGLTG</sequence>
<accession>A0ACC1N8G2</accession>
<keyword evidence="2" id="KW-1185">Reference proteome</keyword>
<protein>
    <submittedName>
        <fullName evidence="1">Uncharacterized protein</fullName>
    </submittedName>
</protein>
<name>A0ACC1N8G2_9HYPO</name>
<dbReference type="EMBL" id="JANJQO010000740">
    <property type="protein sequence ID" value="KAJ2975166.1"/>
    <property type="molecule type" value="Genomic_DNA"/>
</dbReference>
<reference evidence="1" key="1">
    <citation type="submission" date="2022-08" db="EMBL/GenBank/DDBJ databases">
        <title>Genome Sequence of Lecanicillium fungicola.</title>
        <authorList>
            <person name="Buettner E."/>
        </authorList>
    </citation>
    <scope>NUCLEOTIDE SEQUENCE</scope>
    <source>
        <strain evidence="1">Babe33</strain>
    </source>
</reference>
<proteinExistence type="predicted"/>
<comment type="caution">
    <text evidence="1">The sequence shown here is derived from an EMBL/GenBank/DDBJ whole genome shotgun (WGS) entry which is preliminary data.</text>
</comment>
<dbReference type="Proteomes" id="UP001143910">
    <property type="component" value="Unassembled WGS sequence"/>
</dbReference>
<organism evidence="1 2">
    <name type="scientific">Zarea fungicola</name>
    <dbReference type="NCBI Taxonomy" id="93591"/>
    <lineage>
        <taxon>Eukaryota</taxon>
        <taxon>Fungi</taxon>
        <taxon>Dikarya</taxon>
        <taxon>Ascomycota</taxon>
        <taxon>Pezizomycotina</taxon>
        <taxon>Sordariomycetes</taxon>
        <taxon>Hypocreomycetidae</taxon>
        <taxon>Hypocreales</taxon>
        <taxon>Cordycipitaceae</taxon>
        <taxon>Zarea</taxon>
    </lineage>
</organism>
<gene>
    <name evidence="1" type="ORF">NQ176_g5666</name>
</gene>
<evidence type="ECO:0000313" key="1">
    <source>
        <dbReference type="EMBL" id="KAJ2975166.1"/>
    </source>
</evidence>
<evidence type="ECO:0000313" key="2">
    <source>
        <dbReference type="Proteomes" id="UP001143910"/>
    </source>
</evidence>